<dbReference type="Pfam" id="PF20150">
    <property type="entry name" value="2EXR"/>
    <property type="match status" value="1"/>
</dbReference>
<proteinExistence type="predicted"/>
<dbReference type="InterPro" id="IPR045518">
    <property type="entry name" value="2EXR"/>
</dbReference>
<organism evidence="3 4">
    <name type="scientific">Botryotinia narcissicola</name>
    <dbReference type="NCBI Taxonomy" id="278944"/>
    <lineage>
        <taxon>Eukaryota</taxon>
        <taxon>Fungi</taxon>
        <taxon>Dikarya</taxon>
        <taxon>Ascomycota</taxon>
        <taxon>Pezizomycotina</taxon>
        <taxon>Leotiomycetes</taxon>
        <taxon>Helotiales</taxon>
        <taxon>Sclerotiniaceae</taxon>
        <taxon>Botryotinia</taxon>
    </lineage>
</organism>
<protein>
    <recommendedName>
        <fullName evidence="2">2EXR domain-containing protein</fullName>
    </recommendedName>
</protein>
<dbReference type="PANTHER" id="PTHR35910">
    <property type="entry name" value="2EXR DOMAIN-CONTAINING PROTEIN"/>
    <property type="match status" value="1"/>
</dbReference>
<dbReference type="OrthoDB" id="3534410at2759"/>
<dbReference type="AlphaFoldDB" id="A0A4Z1IGC0"/>
<feature type="domain" description="2EXR" evidence="2">
    <location>
        <begin position="164"/>
        <end position="284"/>
    </location>
</feature>
<feature type="compositionally biased region" description="Polar residues" evidence="1">
    <location>
        <begin position="1"/>
        <end position="11"/>
    </location>
</feature>
<accession>A0A4Z1IGC0</accession>
<feature type="compositionally biased region" description="Basic residues" evidence="1">
    <location>
        <begin position="72"/>
        <end position="81"/>
    </location>
</feature>
<dbReference type="PANTHER" id="PTHR35910:SF6">
    <property type="entry name" value="2EXR DOMAIN-CONTAINING PROTEIN"/>
    <property type="match status" value="1"/>
</dbReference>
<dbReference type="EMBL" id="PQXJ01000178">
    <property type="protein sequence ID" value="TGO58632.1"/>
    <property type="molecule type" value="Genomic_DNA"/>
</dbReference>
<feature type="region of interest" description="Disordered" evidence="1">
    <location>
        <begin position="1"/>
        <end position="109"/>
    </location>
</feature>
<feature type="region of interest" description="Disordered" evidence="1">
    <location>
        <begin position="540"/>
        <end position="562"/>
    </location>
</feature>
<evidence type="ECO:0000256" key="1">
    <source>
        <dbReference type="SAM" id="MobiDB-lite"/>
    </source>
</evidence>
<reference evidence="3 4" key="1">
    <citation type="submission" date="2017-12" db="EMBL/GenBank/DDBJ databases">
        <title>Comparative genomics of Botrytis spp.</title>
        <authorList>
            <person name="Valero-Jimenez C.A."/>
            <person name="Tapia P."/>
            <person name="Veloso J."/>
            <person name="Silva-Moreno E."/>
            <person name="Staats M."/>
            <person name="Valdes J.H."/>
            <person name="Van Kan J.A.L."/>
        </authorList>
    </citation>
    <scope>NUCLEOTIDE SEQUENCE [LARGE SCALE GENOMIC DNA]</scope>
    <source>
        <strain evidence="3 4">MUCL2120</strain>
    </source>
</reference>
<dbReference type="Proteomes" id="UP000297452">
    <property type="component" value="Unassembled WGS sequence"/>
</dbReference>
<evidence type="ECO:0000313" key="3">
    <source>
        <dbReference type="EMBL" id="TGO58632.1"/>
    </source>
</evidence>
<evidence type="ECO:0000259" key="2">
    <source>
        <dbReference type="Pfam" id="PF20150"/>
    </source>
</evidence>
<feature type="compositionally biased region" description="Polar residues" evidence="1">
    <location>
        <begin position="20"/>
        <end position="61"/>
    </location>
</feature>
<evidence type="ECO:0000313" key="4">
    <source>
        <dbReference type="Proteomes" id="UP000297452"/>
    </source>
</evidence>
<sequence length="591" mass="65516">MSFNNHFSNPSRPAPGGAGRSNSMEDQSGPSTGSFPTEGQSQSVPTNVTAATNNSGASQNVEAPVSATAPKGKGKGKKNKWAKVDLNEIAPMAGPSIPKQPNLKNRGNNKEQSFGLLVEDNVQAPRRHEGAHRGVNIDGETLGEIADRLKKLDLEKASMPLTEFTTFSKLTPELRYKIWNIAARSSPRILEVVLHPDFPCPPNGEPDYIDSSDPNDLRNHNHGTWHISKPGQKVPAILQATQESRAEAQRVYEKRYLNNFPGNYPYRQNEERPWTYYNPYVDVLFFGDGVCILTLVNFFRCHSEEIFPRLAFRCANFIGTCNYKCTYDTWEWAQGEDEYACVCGAGIGGGGIDVMGILHGKDRTIARNSLVPGVPSVEEVFFVVKTECMKFPAGQMPSNLTFRPAIHNGLTQSQQQKRTDFEAEVDKARAGEGVRACGANRWNDKLPTFSFVSLAPPLKDGKGKNLQHDAVQVPTEHMGKLTYRSNEFLNELAVKANLEIVPALKAYVGEKNREIGLYNGTEKGIELAKEEIQKQLLKDFNANRRGPNHQGGNENRGGSRGREDMVVAEVVVNRPIGRQTGGWVFRMIFRL</sequence>
<gene>
    <name evidence="3" type="ORF">BOTNAR_0178g00190</name>
</gene>
<comment type="caution">
    <text evidence="3">The sequence shown here is derived from an EMBL/GenBank/DDBJ whole genome shotgun (WGS) entry which is preliminary data.</text>
</comment>
<name>A0A4Z1IGC0_9HELO</name>
<keyword evidence="4" id="KW-1185">Reference proteome</keyword>